<feature type="region of interest" description="Disordered" evidence="1">
    <location>
        <begin position="1"/>
        <end position="70"/>
    </location>
</feature>
<sequence>MSLHQRPKKSGWPSDKSRAGKQQDLTIYHLKHRSNCKHASPSIQDLGGATSADELERKTPHQDTKEKKSE</sequence>
<evidence type="ECO:0000313" key="4">
    <source>
        <dbReference type="WBParaSite" id="SCUD_0002353901-mRNA-1"/>
    </source>
</evidence>
<reference evidence="2 3" key="2">
    <citation type="submission" date="2018-11" db="EMBL/GenBank/DDBJ databases">
        <authorList>
            <consortium name="Pathogen Informatics"/>
        </authorList>
    </citation>
    <scope>NUCLEOTIDE SEQUENCE [LARGE SCALE GENOMIC DNA]</scope>
    <source>
        <strain evidence="2">Dakar</strain>
        <strain evidence="3">Dakar, Senegal</strain>
    </source>
</reference>
<proteinExistence type="predicted"/>
<evidence type="ECO:0000313" key="2">
    <source>
        <dbReference type="EMBL" id="VDP83916.1"/>
    </source>
</evidence>
<dbReference type="EMBL" id="UZAK01056473">
    <property type="protein sequence ID" value="VDP83916.1"/>
    <property type="molecule type" value="Genomic_DNA"/>
</dbReference>
<protein>
    <submittedName>
        <fullName evidence="4">YpzI family protein</fullName>
    </submittedName>
</protein>
<evidence type="ECO:0000256" key="1">
    <source>
        <dbReference type="SAM" id="MobiDB-lite"/>
    </source>
</evidence>
<gene>
    <name evidence="2" type="ORF">SCUD_LOCUS23536</name>
</gene>
<organism evidence="4">
    <name type="scientific">Schistosoma curassoni</name>
    <dbReference type="NCBI Taxonomy" id="6186"/>
    <lineage>
        <taxon>Eukaryota</taxon>
        <taxon>Metazoa</taxon>
        <taxon>Spiralia</taxon>
        <taxon>Lophotrochozoa</taxon>
        <taxon>Platyhelminthes</taxon>
        <taxon>Trematoda</taxon>
        <taxon>Digenea</taxon>
        <taxon>Strigeidida</taxon>
        <taxon>Schistosomatoidea</taxon>
        <taxon>Schistosomatidae</taxon>
        <taxon>Schistosoma</taxon>
    </lineage>
</organism>
<keyword evidence="3" id="KW-1185">Reference proteome</keyword>
<accession>A0A183L865</accession>
<dbReference type="WBParaSite" id="SCUD_0002353901-mRNA-1">
    <property type="protein sequence ID" value="SCUD_0002353901-mRNA-1"/>
    <property type="gene ID" value="SCUD_0002353901"/>
</dbReference>
<evidence type="ECO:0000313" key="3">
    <source>
        <dbReference type="Proteomes" id="UP000279833"/>
    </source>
</evidence>
<reference evidence="4" key="1">
    <citation type="submission" date="2016-06" db="UniProtKB">
        <authorList>
            <consortium name="WormBaseParasite"/>
        </authorList>
    </citation>
    <scope>IDENTIFICATION</scope>
</reference>
<dbReference type="Proteomes" id="UP000279833">
    <property type="component" value="Unassembled WGS sequence"/>
</dbReference>
<name>A0A183L865_9TREM</name>
<feature type="compositionally biased region" description="Basic and acidic residues" evidence="1">
    <location>
        <begin position="54"/>
        <end position="70"/>
    </location>
</feature>
<dbReference type="AlphaFoldDB" id="A0A183L865"/>